<dbReference type="Pfam" id="PF00287">
    <property type="entry name" value="Na_K-ATPase"/>
    <property type="match status" value="2"/>
</dbReference>
<dbReference type="GO" id="GO:0006883">
    <property type="term" value="P:intracellular sodium ion homeostasis"/>
    <property type="evidence" value="ECO:0007669"/>
    <property type="project" value="TreeGrafter"/>
</dbReference>
<name>B3M2E8_DROAN</name>
<gene>
    <name evidence="9" type="primary">Dana\GF18471</name>
    <name evidence="9" type="synonym">dana_GLEANR_19727</name>
    <name evidence="9" type="ORF">GF18471</name>
</gene>
<keyword evidence="10" id="KW-1185">Reference proteome</keyword>
<dbReference type="GO" id="GO:0001671">
    <property type="term" value="F:ATPase activator activity"/>
    <property type="evidence" value="ECO:0007669"/>
    <property type="project" value="TreeGrafter"/>
</dbReference>
<dbReference type="GO" id="GO:0030007">
    <property type="term" value="P:intracellular potassium ion homeostasis"/>
    <property type="evidence" value="ECO:0007669"/>
    <property type="project" value="TreeGrafter"/>
</dbReference>
<keyword evidence="3 8" id="KW-0812">Transmembrane</keyword>
<feature type="region of interest" description="Disordered" evidence="7">
    <location>
        <begin position="280"/>
        <end position="386"/>
    </location>
</feature>
<dbReference type="HOGENOM" id="CLU_062099_0_0_1"/>
<evidence type="ECO:0000256" key="2">
    <source>
        <dbReference type="ARBA" id="ARBA00005876"/>
    </source>
</evidence>
<protein>
    <recommendedName>
        <fullName evidence="11">Sodium/potassium-transporting ATPase subunit beta-1</fullName>
    </recommendedName>
</protein>
<keyword evidence="6 8" id="KW-0472">Membrane</keyword>
<comment type="subcellular location">
    <subcellularLocation>
        <location evidence="1">Membrane</location>
        <topology evidence="1">Single-pass type II membrane protein</topology>
    </subcellularLocation>
</comment>
<dbReference type="InterPro" id="IPR038702">
    <property type="entry name" value="Na/K_ATPase_sub_beta_sf"/>
</dbReference>
<dbReference type="eggNOG" id="KOG3927">
    <property type="taxonomic scope" value="Eukaryota"/>
</dbReference>
<sequence>MPEEKMVAAGSYRLRKQFRNETYRRKEKDMPWTKKILDLDQKKLFGRTAWAWFRIIGFYMVLYLLITIIVIFWYTLFKLVVLEKDRPHWLKDAPGLSVFPTNESTVSYYKNLMSEIVPLVDKIDDVLYRLKDNAMEYFSYCNDDEAWGFSVGRPCFFIKLNYVYGFTAHTYDSVSDLPNNAPAELEEHVQKFAGTNRIWLTCKVTEGPSPKIEYIPGPYYTISHTMTGTQRVVAVQLNDLVPNSEVFITCTAWARNLPIDLQYNGKGHVKFSINMRVGTKQAPEPLNQSPMTHSKEKMDTSAPEPHNLNAALLDMPPEVEPPAESVNVGREPLMEPPETGPGPDLLDMPSPPELEPPEEGVDGSRVSPMKPPESGPDYGPPTEPPS</sequence>
<dbReference type="GO" id="GO:1990573">
    <property type="term" value="P:potassium ion import across plasma membrane"/>
    <property type="evidence" value="ECO:0007669"/>
    <property type="project" value="TreeGrafter"/>
</dbReference>
<comment type="similarity">
    <text evidence="2">Belongs to the X(+)/potassium ATPases subunit beta family.</text>
</comment>
<dbReference type="InParanoid" id="B3M2E8"/>
<evidence type="ECO:0000256" key="8">
    <source>
        <dbReference type="SAM" id="Phobius"/>
    </source>
</evidence>
<dbReference type="Proteomes" id="UP000007801">
    <property type="component" value="Unassembled WGS sequence"/>
</dbReference>
<evidence type="ECO:0000256" key="1">
    <source>
        <dbReference type="ARBA" id="ARBA00004606"/>
    </source>
</evidence>
<evidence type="ECO:0000256" key="6">
    <source>
        <dbReference type="ARBA" id="ARBA00023136"/>
    </source>
</evidence>
<keyword evidence="5 8" id="KW-1133">Transmembrane helix</keyword>
<dbReference type="PANTHER" id="PTHR11523">
    <property type="entry name" value="SODIUM/POTASSIUM-DEPENDENT ATPASE BETA SUBUNIT"/>
    <property type="match status" value="1"/>
</dbReference>
<evidence type="ECO:0000256" key="5">
    <source>
        <dbReference type="ARBA" id="ARBA00022989"/>
    </source>
</evidence>
<dbReference type="EMBL" id="CH902617">
    <property type="protein sequence ID" value="EDV43401.1"/>
    <property type="molecule type" value="Genomic_DNA"/>
</dbReference>
<feature type="compositionally biased region" description="Pro residues" evidence="7">
    <location>
        <begin position="369"/>
        <end position="386"/>
    </location>
</feature>
<dbReference type="KEGG" id="dan:6501245"/>
<dbReference type="InterPro" id="IPR000402">
    <property type="entry name" value="Na/K_ATPase_sub_beta"/>
</dbReference>
<feature type="transmembrane region" description="Helical" evidence="8">
    <location>
        <begin position="51"/>
        <end position="76"/>
    </location>
</feature>
<evidence type="ECO:0000313" key="9">
    <source>
        <dbReference type="EMBL" id="EDV43401.1"/>
    </source>
</evidence>
<dbReference type="GeneID" id="6501245"/>
<evidence type="ECO:0000256" key="3">
    <source>
        <dbReference type="ARBA" id="ARBA00022692"/>
    </source>
</evidence>
<dbReference type="FunCoup" id="B3M2E8">
    <property type="interactions" value="1"/>
</dbReference>
<dbReference type="OMA" id="VVAIQMN"/>
<dbReference type="Gene3D" id="2.60.40.1660">
    <property type="entry name" value="Na, k-atpase alpha subunit"/>
    <property type="match status" value="1"/>
</dbReference>
<dbReference type="GO" id="GO:0005890">
    <property type="term" value="C:sodium:potassium-exchanging ATPase complex"/>
    <property type="evidence" value="ECO:0007669"/>
    <property type="project" value="InterPro"/>
</dbReference>
<reference evidence="9 10" key="1">
    <citation type="journal article" date="2007" name="Nature">
        <title>Evolution of genes and genomes on the Drosophila phylogeny.</title>
        <authorList>
            <consortium name="Drosophila 12 Genomes Consortium"/>
            <person name="Clark A.G."/>
            <person name="Eisen M.B."/>
            <person name="Smith D.R."/>
            <person name="Bergman C.M."/>
            <person name="Oliver B."/>
            <person name="Markow T.A."/>
            <person name="Kaufman T.C."/>
            <person name="Kellis M."/>
            <person name="Gelbart W."/>
            <person name="Iyer V.N."/>
            <person name="Pollard D.A."/>
            <person name="Sackton T.B."/>
            <person name="Larracuente A.M."/>
            <person name="Singh N.D."/>
            <person name="Abad J.P."/>
            <person name="Abt D.N."/>
            <person name="Adryan B."/>
            <person name="Aguade M."/>
            <person name="Akashi H."/>
            <person name="Anderson W.W."/>
            <person name="Aquadro C.F."/>
            <person name="Ardell D.H."/>
            <person name="Arguello R."/>
            <person name="Artieri C.G."/>
            <person name="Barbash D.A."/>
            <person name="Barker D."/>
            <person name="Barsanti P."/>
            <person name="Batterham P."/>
            <person name="Batzoglou S."/>
            <person name="Begun D."/>
            <person name="Bhutkar A."/>
            <person name="Blanco E."/>
            <person name="Bosak S.A."/>
            <person name="Bradley R.K."/>
            <person name="Brand A.D."/>
            <person name="Brent M.R."/>
            <person name="Brooks A.N."/>
            <person name="Brown R.H."/>
            <person name="Butlin R.K."/>
            <person name="Caggese C."/>
            <person name="Calvi B.R."/>
            <person name="Bernardo de Carvalho A."/>
            <person name="Caspi A."/>
            <person name="Castrezana S."/>
            <person name="Celniker S.E."/>
            <person name="Chang J.L."/>
            <person name="Chapple C."/>
            <person name="Chatterji S."/>
            <person name="Chinwalla A."/>
            <person name="Civetta A."/>
            <person name="Clifton S.W."/>
            <person name="Comeron J.M."/>
            <person name="Costello J.C."/>
            <person name="Coyne J.A."/>
            <person name="Daub J."/>
            <person name="David R.G."/>
            <person name="Delcher A.L."/>
            <person name="Delehaunty K."/>
            <person name="Do C.B."/>
            <person name="Ebling H."/>
            <person name="Edwards K."/>
            <person name="Eickbush T."/>
            <person name="Evans J.D."/>
            <person name="Filipski A."/>
            <person name="Findeiss S."/>
            <person name="Freyhult E."/>
            <person name="Fulton L."/>
            <person name="Fulton R."/>
            <person name="Garcia A.C."/>
            <person name="Gardiner A."/>
            <person name="Garfield D.A."/>
            <person name="Garvin B.E."/>
            <person name="Gibson G."/>
            <person name="Gilbert D."/>
            <person name="Gnerre S."/>
            <person name="Godfrey J."/>
            <person name="Good R."/>
            <person name="Gotea V."/>
            <person name="Gravely B."/>
            <person name="Greenberg A.J."/>
            <person name="Griffiths-Jones S."/>
            <person name="Gross S."/>
            <person name="Guigo R."/>
            <person name="Gustafson E.A."/>
            <person name="Haerty W."/>
            <person name="Hahn M.W."/>
            <person name="Halligan D.L."/>
            <person name="Halpern A.L."/>
            <person name="Halter G.M."/>
            <person name="Han M.V."/>
            <person name="Heger A."/>
            <person name="Hillier L."/>
            <person name="Hinrichs A.S."/>
            <person name="Holmes I."/>
            <person name="Hoskins R.A."/>
            <person name="Hubisz M.J."/>
            <person name="Hultmark D."/>
            <person name="Huntley M.A."/>
            <person name="Jaffe D.B."/>
            <person name="Jagadeeshan S."/>
            <person name="Jeck W.R."/>
            <person name="Johnson J."/>
            <person name="Jones C.D."/>
            <person name="Jordan W.C."/>
            <person name="Karpen G.H."/>
            <person name="Kataoka E."/>
            <person name="Keightley P.D."/>
            <person name="Kheradpour P."/>
            <person name="Kirkness E.F."/>
            <person name="Koerich L.B."/>
            <person name="Kristiansen K."/>
            <person name="Kudrna D."/>
            <person name="Kulathinal R.J."/>
            <person name="Kumar S."/>
            <person name="Kwok R."/>
            <person name="Lander E."/>
            <person name="Langley C.H."/>
            <person name="Lapoint R."/>
            <person name="Lazzaro B.P."/>
            <person name="Lee S.J."/>
            <person name="Levesque L."/>
            <person name="Li R."/>
            <person name="Lin C.F."/>
            <person name="Lin M.F."/>
            <person name="Lindblad-Toh K."/>
            <person name="Llopart A."/>
            <person name="Long M."/>
            <person name="Low L."/>
            <person name="Lozovsky E."/>
            <person name="Lu J."/>
            <person name="Luo M."/>
            <person name="Machado C.A."/>
            <person name="Makalowski W."/>
            <person name="Marzo M."/>
            <person name="Matsuda M."/>
            <person name="Matzkin L."/>
            <person name="McAllister B."/>
            <person name="McBride C.S."/>
            <person name="McKernan B."/>
            <person name="McKernan K."/>
            <person name="Mendez-Lago M."/>
            <person name="Minx P."/>
            <person name="Mollenhauer M.U."/>
            <person name="Montooth K."/>
            <person name="Mount S.M."/>
            <person name="Mu X."/>
            <person name="Myers E."/>
            <person name="Negre B."/>
            <person name="Newfeld S."/>
            <person name="Nielsen R."/>
            <person name="Noor M.A."/>
            <person name="O'Grady P."/>
            <person name="Pachter L."/>
            <person name="Papaceit M."/>
            <person name="Parisi M.J."/>
            <person name="Parisi M."/>
            <person name="Parts L."/>
            <person name="Pedersen J.S."/>
            <person name="Pesole G."/>
            <person name="Phillippy A.M."/>
            <person name="Ponting C.P."/>
            <person name="Pop M."/>
            <person name="Porcelli D."/>
            <person name="Powell J.R."/>
            <person name="Prohaska S."/>
            <person name="Pruitt K."/>
            <person name="Puig M."/>
            <person name="Quesneville H."/>
            <person name="Ram K.R."/>
            <person name="Rand D."/>
            <person name="Rasmussen M.D."/>
            <person name="Reed L.K."/>
            <person name="Reenan R."/>
            <person name="Reily A."/>
            <person name="Remington K.A."/>
            <person name="Rieger T.T."/>
            <person name="Ritchie M.G."/>
            <person name="Robin C."/>
            <person name="Rogers Y.H."/>
            <person name="Rohde C."/>
            <person name="Rozas J."/>
            <person name="Rubenfield M.J."/>
            <person name="Ruiz A."/>
            <person name="Russo S."/>
            <person name="Salzberg S.L."/>
            <person name="Sanchez-Gracia A."/>
            <person name="Saranga D.J."/>
            <person name="Sato H."/>
            <person name="Schaeffer S.W."/>
            <person name="Schatz M.C."/>
            <person name="Schlenke T."/>
            <person name="Schwartz R."/>
            <person name="Segarra C."/>
            <person name="Singh R.S."/>
            <person name="Sirot L."/>
            <person name="Sirota M."/>
            <person name="Sisneros N.B."/>
            <person name="Smith C.D."/>
            <person name="Smith T.F."/>
            <person name="Spieth J."/>
            <person name="Stage D.E."/>
            <person name="Stark A."/>
            <person name="Stephan W."/>
            <person name="Strausberg R.L."/>
            <person name="Strempel S."/>
            <person name="Sturgill D."/>
            <person name="Sutton G."/>
            <person name="Sutton G.G."/>
            <person name="Tao W."/>
            <person name="Teichmann S."/>
            <person name="Tobari Y.N."/>
            <person name="Tomimura Y."/>
            <person name="Tsolas J.M."/>
            <person name="Valente V.L."/>
            <person name="Venter E."/>
            <person name="Venter J.C."/>
            <person name="Vicario S."/>
            <person name="Vieira F.G."/>
            <person name="Vilella A.J."/>
            <person name="Villasante A."/>
            <person name="Walenz B."/>
            <person name="Wang J."/>
            <person name="Wasserman M."/>
            <person name="Watts T."/>
            <person name="Wilson D."/>
            <person name="Wilson R.K."/>
            <person name="Wing R.A."/>
            <person name="Wolfner M.F."/>
            <person name="Wong A."/>
            <person name="Wong G.K."/>
            <person name="Wu C.I."/>
            <person name="Wu G."/>
            <person name="Yamamoto D."/>
            <person name="Yang H.P."/>
            <person name="Yang S.P."/>
            <person name="Yorke J.A."/>
            <person name="Yoshida K."/>
            <person name="Zdobnov E."/>
            <person name="Zhang P."/>
            <person name="Zhang Y."/>
            <person name="Zimin A.V."/>
            <person name="Baldwin J."/>
            <person name="Abdouelleil A."/>
            <person name="Abdulkadir J."/>
            <person name="Abebe A."/>
            <person name="Abera B."/>
            <person name="Abreu J."/>
            <person name="Acer S.C."/>
            <person name="Aftuck L."/>
            <person name="Alexander A."/>
            <person name="An P."/>
            <person name="Anderson E."/>
            <person name="Anderson S."/>
            <person name="Arachi H."/>
            <person name="Azer M."/>
            <person name="Bachantsang P."/>
            <person name="Barry A."/>
            <person name="Bayul T."/>
            <person name="Berlin A."/>
            <person name="Bessette D."/>
            <person name="Bloom T."/>
            <person name="Blye J."/>
            <person name="Boguslavskiy L."/>
            <person name="Bonnet C."/>
            <person name="Boukhgalter B."/>
            <person name="Bourzgui I."/>
            <person name="Brown A."/>
            <person name="Cahill P."/>
            <person name="Channer S."/>
            <person name="Cheshatsang Y."/>
            <person name="Chuda L."/>
            <person name="Citroen M."/>
            <person name="Collymore A."/>
            <person name="Cooke P."/>
            <person name="Costello M."/>
            <person name="D'Aco K."/>
            <person name="Daza R."/>
            <person name="De Haan G."/>
            <person name="DeGray S."/>
            <person name="DeMaso C."/>
            <person name="Dhargay N."/>
            <person name="Dooley K."/>
            <person name="Dooley E."/>
            <person name="Doricent M."/>
            <person name="Dorje P."/>
            <person name="Dorjee K."/>
            <person name="Dupes A."/>
            <person name="Elong R."/>
            <person name="Falk J."/>
            <person name="Farina A."/>
            <person name="Faro S."/>
            <person name="Ferguson D."/>
            <person name="Fisher S."/>
            <person name="Foley C.D."/>
            <person name="Franke A."/>
            <person name="Friedrich D."/>
            <person name="Gadbois L."/>
            <person name="Gearin G."/>
            <person name="Gearin C.R."/>
            <person name="Giannoukos G."/>
            <person name="Goode T."/>
            <person name="Graham J."/>
            <person name="Grandbois E."/>
            <person name="Grewal S."/>
            <person name="Gyaltsen K."/>
            <person name="Hafez N."/>
            <person name="Hagos B."/>
            <person name="Hall J."/>
            <person name="Henson C."/>
            <person name="Hollinger A."/>
            <person name="Honan T."/>
            <person name="Huard M.D."/>
            <person name="Hughes L."/>
            <person name="Hurhula B."/>
            <person name="Husby M.E."/>
            <person name="Kamat A."/>
            <person name="Kanga B."/>
            <person name="Kashin S."/>
            <person name="Khazanovich D."/>
            <person name="Kisner P."/>
            <person name="Lance K."/>
            <person name="Lara M."/>
            <person name="Lee W."/>
            <person name="Lennon N."/>
            <person name="Letendre F."/>
            <person name="LeVine R."/>
            <person name="Lipovsky A."/>
            <person name="Liu X."/>
            <person name="Liu J."/>
            <person name="Liu S."/>
            <person name="Lokyitsang T."/>
            <person name="Lokyitsang Y."/>
            <person name="Lubonja R."/>
            <person name="Lui A."/>
            <person name="MacDonald P."/>
            <person name="Magnisalis V."/>
            <person name="Maru K."/>
            <person name="Matthews C."/>
            <person name="McCusker W."/>
            <person name="McDonough S."/>
            <person name="Mehta T."/>
            <person name="Meldrim J."/>
            <person name="Meneus L."/>
            <person name="Mihai O."/>
            <person name="Mihalev A."/>
            <person name="Mihova T."/>
            <person name="Mittelman R."/>
            <person name="Mlenga V."/>
            <person name="Montmayeur A."/>
            <person name="Mulrain L."/>
            <person name="Navidi A."/>
            <person name="Naylor J."/>
            <person name="Negash T."/>
            <person name="Nguyen T."/>
            <person name="Nguyen N."/>
            <person name="Nicol R."/>
            <person name="Norbu C."/>
            <person name="Norbu N."/>
            <person name="Novod N."/>
            <person name="O'Neill B."/>
            <person name="Osman S."/>
            <person name="Markiewicz E."/>
            <person name="Oyono O.L."/>
            <person name="Patti C."/>
            <person name="Phunkhang P."/>
            <person name="Pierre F."/>
            <person name="Priest M."/>
            <person name="Raghuraman S."/>
            <person name="Rege F."/>
            <person name="Reyes R."/>
            <person name="Rise C."/>
            <person name="Rogov P."/>
            <person name="Ross K."/>
            <person name="Ryan E."/>
            <person name="Settipalli S."/>
            <person name="Shea T."/>
            <person name="Sherpa N."/>
            <person name="Shi L."/>
            <person name="Shih D."/>
            <person name="Sparrow T."/>
            <person name="Spaulding J."/>
            <person name="Stalker J."/>
            <person name="Stange-Thomann N."/>
            <person name="Stavropoulos S."/>
            <person name="Stone C."/>
            <person name="Strader C."/>
            <person name="Tesfaye S."/>
            <person name="Thomson T."/>
            <person name="Thoulutsang Y."/>
            <person name="Thoulutsang D."/>
            <person name="Topham K."/>
            <person name="Topping I."/>
            <person name="Tsamla T."/>
            <person name="Vassiliev H."/>
            <person name="Vo A."/>
            <person name="Wangchuk T."/>
            <person name="Wangdi T."/>
            <person name="Weiand M."/>
            <person name="Wilkinson J."/>
            <person name="Wilson A."/>
            <person name="Yadav S."/>
            <person name="Young G."/>
            <person name="Yu Q."/>
            <person name="Zembek L."/>
            <person name="Zhong D."/>
            <person name="Zimmer A."/>
            <person name="Zwirko Z."/>
            <person name="Jaffe D.B."/>
            <person name="Alvarez P."/>
            <person name="Brockman W."/>
            <person name="Butler J."/>
            <person name="Chin C."/>
            <person name="Gnerre S."/>
            <person name="Grabherr M."/>
            <person name="Kleber M."/>
            <person name="Mauceli E."/>
            <person name="MacCallum I."/>
        </authorList>
    </citation>
    <scope>NUCLEOTIDE SEQUENCE [LARGE SCALE GENOMIC DNA]</scope>
    <source>
        <strain evidence="10">Tucson 14024-0371.13</strain>
    </source>
</reference>
<proteinExistence type="inferred from homology"/>
<dbReference type="AlphaFoldDB" id="B3M2E8"/>
<dbReference type="GO" id="GO:0036376">
    <property type="term" value="P:sodium ion export across plasma membrane"/>
    <property type="evidence" value="ECO:0007669"/>
    <property type="project" value="TreeGrafter"/>
</dbReference>
<accession>B3M2E8</accession>
<dbReference type="PhylomeDB" id="B3M2E8"/>
<evidence type="ECO:0000256" key="4">
    <source>
        <dbReference type="ARBA" id="ARBA00022968"/>
    </source>
</evidence>
<keyword evidence="4" id="KW-0735">Signal-anchor</keyword>
<dbReference type="PANTHER" id="PTHR11523:SF28">
    <property type="entry name" value="NA_K-ATPASE BETA SUBUNIT ISOFORM 4-RELATED"/>
    <property type="match status" value="1"/>
</dbReference>
<evidence type="ECO:0000313" key="10">
    <source>
        <dbReference type="Proteomes" id="UP000007801"/>
    </source>
</evidence>
<dbReference type="OrthoDB" id="5912413at2759"/>
<dbReference type="STRING" id="7217.B3M2E8"/>
<evidence type="ECO:0000256" key="7">
    <source>
        <dbReference type="SAM" id="MobiDB-lite"/>
    </source>
</evidence>
<evidence type="ECO:0008006" key="11">
    <source>
        <dbReference type="Google" id="ProtNLM"/>
    </source>
</evidence>
<organism evidence="9 10">
    <name type="scientific">Drosophila ananassae</name>
    <name type="common">Fruit fly</name>
    <dbReference type="NCBI Taxonomy" id="7217"/>
    <lineage>
        <taxon>Eukaryota</taxon>
        <taxon>Metazoa</taxon>
        <taxon>Ecdysozoa</taxon>
        <taxon>Arthropoda</taxon>
        <taxon>Hexapoda</taxon>
        <taxon>Insecta</taxon>
        <taxon>Pterygota</taxon>
        <taxon>Neoptera</taxon>
        <taxon>Endopterygota</taxon>
        <taxon>Diptera</taxon>
        <taxon>Brachycera</taxon>
        <taxon>Muscomorpha</taxon>
        <taxon>Ephydroidea</taxon>
        <taxon>Drosophilidae</taxon>
        <taxon>Drosophila</taxon>
        <taxon>Sophophora</taxon>
    </lineage>
</organism>